<feature type="domain" description="SpaA-like prealbumin fold" evidence="5">
    <location>
        <begin position="1202"/>
        <end position="1294"/>
    </location>
</feature>
<protein>
    <recommendedName>
        <fullName evidence="5">SpaA-like prealbumin fold domain-containing protein</fullName>
    </recommendedName>
</protein>
<accession>A0A6I1GHG8</accession>
<keyword evidence="4" id="KW-0472">Membrane</keyword>
<sequence>MRKNDRKRVGGGVFSKLTHRVIAGLVAGAMLFVGVPVASAVEAVPQSDDSTKNESALLDSALQKLSDPASGGELTDAERESLNSESIQSYQQRLLSNVPTTAATGSCSPDQWSWNQANLSDSNVATYVGRTLWVGVPDGKKNPAHADDFRYDGTSAVSGGGTYPNNPGWTVEFEGRTVVGWDVRGHLNRNMSLSGAAWGAGFPAHGDTLGVLGSVGALRGSTARDPGVFTSDKSRIGNQILNLPGTNQTSLVSVNGSTQGLKDDALRLTDEKGVTTDYNGYADKIRALSDSFDATKPTAGVVFDNVNFGSTSEATLAPAEDMWFPGNDAPLPGAENGHPDSGNGKELVEGYWKRVIRVRMNSEGMVTFTGDGGEDGTQNTDHTLQVFTLNMNAVNAAYEKNHWTGISYSFKNIPQGAKVLVNVVNKDENGNSISSDINFHTGWRLWWNGTQVAHQYRADNTTQNKLVTASSSIMWNFSSVDKDHKLVIANDDSWQTLPDAAKPSKDGITTQHADAEAGVIGSVLAANAGRTELWTSSNGKFLVGGDLWVSQDYDGWTKYGVGMSIERHNFPWMGNASISCPTTGTVEWSKVDKDSTSKVLSGSEWKIVSLDGSGVNKTVVDNGENDADTRPGYLQVTGLPVNKDLYLQETKAPDGYDLGLAPTYKFQVDGNGVTKLTTNGVTDGKVKNTAYQGKAAWYKVDAADDQKLLAGSEWLLTCSSGDCTSLEENNIPWSRKIVDKVSKDDDRNEAQWDWSEVPGYIVIQNLPLNSSYTLEETKAPDGYQLNTSTYTLNVTDPYSYAYPTLQGQEVQRILNEKRVGSVTWYKGESGLLIDGSEWKVTGPCKSVGCTASADSSASTVKVVDDGENDSSDTPGELKLTGLDFGNYTIVETKAPEGHIIDTTPHNFSIMDQDGQRDYEFGYIFNNQSGMEISWRKVDEDDANKLLAGSVWTLSCVSSTGLSAADQSQYCNPTEREIADNGPYDTKPDDDGVIATMIPQYSSMTSAYSIQYKLVEKTAPKGYVTNPNDYWTFTISKKAGWQSLTHYTWADKDGNLLTPSNNTNAQLAPDIKNRQQPGQLLWYKADGSQGNTGSNRLTGSEWNLRAVKPVKGSGTDWSACSYGDVGCDIAAGSSVLVPNMPDGTFMTKKDLKPGDYVLTETKAPEGYYLPSPHPSYYVTVKPGGTAYVNANGRVDNYEPVQPKWKKMNSTTPGKYLPGSEWRLTNTADIYDTITVADNDGSTDLDGAVGYLQVQINPKRRATEKEPIQYTLVETKAPSGYILDKTEYTLSVWYDATKTNWWDQTHWFWTWKTPPTASGVALLVKNSPYLLPLTGGVGTARGMLAIGGGLALFIVVAGAIWHEWRKRKEELLL</sequence>
<dbReference type="PANTHER" id="PTHR36108:SF13">
    <property type="entry name" value="COLOSSIN-B-RELATED"/>
    <property type="match status" value="1"/>
</dbReference>
<keyword evidence="3" id="KW-0732">Signal</keyword>
<feature type="domain" description="SpaA-like prealbumin fold" evidence="5">
    <location>
        <begin position="833"/>
        <end position="913"/>
    </location>
</feature>
<feature type="domain" description="SpaA-like prealbumin fold" evidence="5">
    <location>
        <begin position="1141"/>
        <end position="1189"/>
    </location>
</feature>
<feature type="domain" description="SpaA-like prealbumin fold" evidence="5">
    <location>
        <begin position="584"/>
        <end position="679"/>
    </location>
</feature>
<dbReference type="GO" id="GO:0005975">
    <property type="term" value="P:carbohydrate metabolic process"/>
    <property type="evidence" value="ECO:0007669"/>
    <property type="project" value="UniProtKB-ARBA"/>
</dbReference>
<evidence type="ECO:0000313" key="6">
    <source>
        <dbReference type="EMBL" id="KAB7788829.1"/>
    </source>
</evidence>
<evidence type="ECO:0000256" key="4">
    <source>
        <dbReference type="SAM" id="Phobius"/>
    </source>
</evidence>
<dbReference type="EMBL" id="WBVS01000002">
    <property type="protein sequence ID" value="KAB7788829.1"/>
    <property type="molecule type" value="Genomic_DNA"/>
</dbReference>
<evidence type="ECO:0000259" key="5">
    <source>
        <dbReference type="Pfam" id="PF17802"/>
    </source>
</evidence>
<dbReference type="Proteomes" id="UP000468413">
    <property type="component" value="Unassembled WGS sequence"/>
</dbReference>
<dbReference type="InterPro" id="IPR013783">
    <property type="entry name" value="Ig-like_fold"/>
</dbReference>
<evidence type="ECO:0000313" key="7">
    <source>
        <dbReference type="Proteomes" id="UP000468413"/>
    </source>
</evidence>
<evidence type="ECO:0000256" key="2">
    <source>
        <dbReference type="ARBA" id="ARBA00022525"/>
    </source>
</evidence>
<dbReference type="InterPro" id="IPR041033">
    <property type="entry name" value="SpaA_PFL_dom_1"/>
</dbReference>
<evidence type="ECO:0000256" key="3">
    <source>
        <dbReference type="ARBA" id="ARBA00022729"/>
    </source>
</evidence>
<name>A0A6I1GHG8_9BIFI</name>
<comment type="caution">
    <text evidence="6">The sequence shown here is derived from an EMBL/GenBank/DDBJ whole genome shotgun (WGS) entry which is preliminary data.</text>
</comment>
<gene>
    <name evidence="6" type="ORF">F7D08_0563</name>
</gene>
<dbReference type="Pfam" id="PF17802">
    <property type="entry name" value="SpaA"/>
    <property type="match status" value="5"/>
</dbReference>
<keyword evidence="4" id="KW-0812">Transmembrane</keyword>
<dbReference type="Gene3D" id="2.60.40.10">
    <property type="entry name" value="Immunoglobulins"/>
    <property type="match status" value="6"/>
</dbReference>
<proteinExistence type="inferred from homology"/>
<keyword evidence="2" id="KW-0964">Secreted</keyword>
<keyword evidence="7" id="KW-1185">Reference proteome</keyword>
<comment type="similarity">
    <text evidence="1">Belongs to the serine-aspartate repeat-containing protein (SDr) family.</text>
</comment>
<feature type="transmembrane region" description="Helical" evidence="4">
    <location>
        <begin position="1340"/>
        <end position="1359"/>
    </location>
</feature>
<dbReference type="RefSeq" id="WP_152209194.1">
    <property type="nucleotide sequence ID" value="NZ_WBVS01000002.1"/>
</dbReference>
<reference evidence="6 7" key="1">
    <citation type="submission" date="2019-09" db="EMBL/GenBank/DDBJ databases">
        <title>Characterization of the phylogenetic diversity of two novel species belonging to the genus Bifidobacterium: Bifidobacterium cebidarum sp. nov. and Bifidobacterium leontopitheci sp. nov.</title>
        <authorList>
            <person name="Lugli G.A."/>
            <person name="Duranti S."/>
            <person name="Milani C."/>
            <person name="Turroni F."/>
            <person name="Ventura M."/>
        </authorList>
    </citation>
    <scope>NUCLEOTIDE SEQUENCE [LARGE SCALE GENOMIC DNA]</scope>
    <source>
        <strain evidence="6 7">LMG 31469</strain>
    </source>
</reference>
<evidence type="ECO:0000256" key="1">
    <source>
        <dbReference type="ARBA" id="ARBA00007257"/>
    </source>
</evidence>
<dbReference type="PANTHER" id="PTHR36108">
    <property type="entry name" value="COLOSSIN-B-RELATED"/>
    <property type="match status" value="1"/>
</dbReference>
<organism evidence="6 7">
    <name type="scientific">Bifidobacterium cebidarum</name>
    <dbReference type="NCBI Taxonomy" id="2650773"/>
    <lineage>
        <taxon>Bacteria</taxon>
        <taxon>Bacillati</taxon>
        <taxon>Actinomycetota</taxon>
        <taxon>Actinomycetes</taxon>
        <taxon>Bifidobacteriales</taxon>
        <taxon>Bifidobacteriaceae</taxon>
        <taxon>Bifidobacterium</taxon>
    </lineage>
</organism>
<feature type="domain" description="SpaA-like prealbumin fold" evidence="5">
    <location>
        <begin position="695"/>
        <end position="796"/>
    </location>
</feature>
<keyword evidence="4" id="KW-1133">Transmembrane helix</keyword>